<evidence type="ECO:0000313" key="10">
    <source>
        <dbReference type="EMBL" id="KKN49927.1"/>
    </source>
</evidence>
<comment type="caution">
    <text evidence="10">The sequence shown here is derived from an EMBL/GenBank/DDBJ whole genome shotgun (WGS) entry which is preliminary data.</text>
</comment>
<evidence type="ECO:0000256" key="6">
    <source>
        <dbReference type="ARBA" id="ARBA00023136"/>
    </source>
</evidence>
<dbReference type="InterPro" id="IPR011925">
    <property type="entry name" value="LolCE_TM"/>
</dbReference>
<evidence type="ECO:0000259" key="8">
    <source>
        <dbReference type="Pfam" id="PF02687"/>
    </source>
</evidence>
<evidence type="ECO:0000256" key="3">
    <source>
        <dbReference type="ARBA" id="ARBA00022475"/>
    </source>
</evidence>
<feature type="transmembrane region" description="Helical" evidence="7">
    <location>
        <begin position="273"/>
        <end position="295"/>
    </location>
</feature>
<feature type="domain" description="ABC3 transporter permease C-terminal" evidence="8">
    <location>
        <begin position="276"/>
        <end position="408"/>
    </location>
</feature>
<keyword evidence="5 7" id="KW-1133">Transmembrane helix</keyword>
<keyword evidence="3" id="KW-1003">Cell membrane</keyword>
<evidence type="ECO:0000256" key="7">
    <source>
        <dbReference type="SAM" id="Phobius"/>
    </source>
</evidence>
<reference evidence="10" key="1">
    <citation type="journal article" date="2015" name="Nature">
        <title>Complex archaea that bridge the gap between prokaryotes and eukaryotes.</title>
        <authorList>
            <person name="Spang A."/>
            <person name="Saw J.H."/>
            <person name="Jorgensen S.L."/>
            <person name="Zaremba-Niedzwiedzka K."/>
            <person name="Martijn J."/>
            <person name="Lind A.E."/>
            <person name="van Eijk R."/>
            <person name="Schleper C."/>
            <person name="Guy L."/>
            <person name="Ettema T.J."/>
        </authorList>
    </citation>
    <scope>NUCLEOTIDE SEQUENCE</scope>
</reference>
<accession>A0A0F9RJC5</accession>
<sequence>MLLSAFLSKRFRAYSGHKDEKNGFVSFIAKASTIGILLGVAVLIVALSVINGFEQQLVHRLLSVVPQVEYVAPSRPIANWSQKVEDLQTQPNVTGAAPFIAVNGMAQYKSQLKAIEIRGVEPSLESNVSAVNQFTSGKLVSQLGFDDVILGKQIVKQLDAKVGDNITLLIPQISQKGQSLLAPKRVTLNLAGVIEMGGPIDSTAAFIHITKAQQALGYDETQVTGLRLSVDDVFSAHQIALKVGQTIDDYVYISSWFRTQGSLYQDIQMVRTIVYIVVFLIIAVASFNIVSSLVMEVREKQGNIAILKTMGAKDSTILATFVMQGLMQAFVGVALGTLIGVVLALNISELFTWISQLFGANPLEGVYFIEFLPSKLVLEDIGITVIVTFVLAILATIYPAWQATRVDPAKVLGN</sequence>
<dbReference type="GO" id="GO:0098797">
    <property type="term" value="C:plasma membrane protein complex"/>
    <property type="evidence" value="ECO:0007669"/>
    <property type="project" value="TreeGrafter"/>
</dbReference>
<dbReference type="NCBIfam" id="TIGR02212">
    <property type="entry name" value="lolCE"/>
    <property type="match status" value="1"/>
</dbReference>
<dbReference type="InterPro" id="IPR003838">
    <property type="entry name" value="ABC3_permease_C"/>
</dbReference>
<dbReference type="Pfam" id="PF02687">
    <property type="entry name" value="FtsX"/>
    <property type="match status" value="1"/>
</dbReference>
<evidence type="ECO:0000256" key="5">
    <source>
        <dbReference type="ARBA" id="ARBA00022989"/>
    </source>
</evidence>
<feature type="transmembrane region" description="Helical" evidence="7">
    <location>
        <begin position="27"/>
        <end position="50"/>
    </location>
</feature>
<keyword evidence="4 7" id="KW-0812">Transmembrane</keyword>
<evidence type="ECO:0008006" key="11">
    <source>
        <dbReference type="Google" id="ProtNLM"/>
    </source>
</evidence>
<dbReference type="InterPro" id="IPR051447">
    <property type="entry name" value="Lipoprotein-release_system"/>
</dbReference>
<evidence type="ECO:0000256" key="4">
    <source>
        <dbReference type="ARBA" id="ARBA00022692"/>
    </source>
</evidence>
<evidence type="ECO:0000256" key="2">
    <source>
        <dbReference type="ARBA" id="ARBA00022448"/>
    </source>
</evidence>
<feature type="transmembrane region" description="Helical" evidence="7">
    <location>
        <begin position="316"/>
        <end position="344"/>
    </location>
</feature>
<feature type="domain" description="MacB-like periplasmic core" evidence="9">
    <location>
        <begin position="33"/>
        <end position="233"/>
    </location>
</feature>
<proteinExistence type="predicted"/>
<dbReference type="Pfam" id="PF12704">
    <property type="entry name" value="MacB_PCD"/>
    <property type="match status" value="1"/>
</dbReference>
<evidence type="ECO:0000256" key="1">
    <source>
        <dbReference type="ARBA" id="ARBA00004651"/>
    </source>
</evidence>
<keyword evidence="2" id="KW-0813">Transport</keyword>
<keyword evidence="6 7" id="KW-0472">Membrane</keyword>
<comment type="subcellular location">
    <subcellularLocation>
        <location evidence="1">Cell membrane</location>
        <topology evidence="1">Multi-pass membrane protein</topology>
    </subcellularLocation>
</comment>
<dbReference type="EMBL" id="LAZR01001143">
    <property type="protein sequence ID" value="KKN49927.1"/>
    <property type="molecule type" value="Genomic_DNA"/>
</dbReference>
<dbReference type="GO" id="GO:0044874">
    <property type="term" value="P:lipoprotein localization to outer membrane"/>
    <property type="evidence" value="ECO:0007669"/>
    <property type="project" value="TreeGrafter"/>
</dbReference>
<dbReference type="GO" id="GO:0042953">
    <property type="term" value="P:lipoprotein transport"/>
    <property type="evidence" value="ECO:0007669"/>
    <property type="project" value="InterPro"/>
</dbReference>
<name>A0A0F9RJC5_9ZZZZ</name>
<protein>
    <recommendedName>
        <fullName evidence="11">ABC3 transporter permease protein domain-containing protein</fullName>
    </recommendedName>
</protein>
<organism evidence="10">
    <name type="scientific">marine sediment metagenome</name>
    <dbReference type="NCBI Taxonomy" id="412755"/>
    <lineage>
        <taxon>unclassified sequences</taxon>
        <taxon>metagenomes</taxon>
        <taxon>ecological metagenomes</taxon>
    </lineage>
</organism>
<dbReference type="PANTHER" id="PTHR30489">
    <property type="entry name" value="LIPOPROTEIN-RELEASING SYSTEM TRANSMEMBRANE PROTEIN LOLE"/>
    <property type="match status" value="1"/>
</dbReference>
<gene>
    <name evidence="10" type="ORF">LCGC14_0637770</name>
</gene>
<dbReference type="AlphaFoldDB" id="A0A0F9RJC5"/>
<dbReference type="InterPro" id="IPR025857">
    <property type="entry name" value="MacB_PCD"/>
</dbReference>
<evidence type="ECO:0000259" key="9">
    <source>
        <dbReference type="Pfam" id="PF12704"/>
    </source>
</evidence>
<dbReference type="PANTHER" id="PTHR30489:SF0">
    <property type="entry name" value="LIPOPROTEIN-RELEASING SYSTEM TRANSMEMBRANE PROTEIN LOLE"/>
    <property type="match status" value="1"/>
</dbReference>
<feature type="transmembrane region" description="Helical" evidence="7">
    <location>
        <begin position="381"/>
        <end position="401"/>
    </location>
</feature>